<keyword evidence="2 11" id="KW-0963">Cytoplasm</keyword>
<dbReference type="PANTHER" id="PTHR43665:SF1">
    <property type="entry name" value="ISOPENTENYL-DIPHOSPHATE DELTA-ISOMERASE"/>
    <property type="match status" value="1"/>
</dbReference>
<keyword evidence="6 11" id="KW-0460">Magnesium</keyword>
<evidence type="ECO:0000256" key="6">
    <source>
        <dbReference type="ARBA" id="ARBA00022842"/>
    </source>
</evidence>
<feature type="binding site" evidence="11">
    <location>
        <position position="222"/>
    </location>
    <ligand>
        <name>FMN</name>
        <dbReference type="ChEBI" id="CHEBI:58210"/>
    </ligand>
</feature>
<keyword evidence="5 11" id="KW-0479">Metal-binding</keyword>
<feature type="binding site" evidence="11">
    <location>
        <position position="92"/>
    </location>
    <ligand>
        <name>FMN</name>
        <dbReference type="ChEBI" id="CHEBI:58210"/>
    </ligand>
</feature>
<dbReference type="GO" id="GO:0004452">
    <property type="term" value="F:isopentenyl-diphosphate delta-isomerase activity"/>
    <property type="evidence" value="ECO:0007669"/>
    <property type="project" value="UniProtKB-UniRule"/>
</dbReference>
<evidence type="ECO:0000256" key="8">
    <source>
        <dbReference type="ARBA" id="ARBA00023229"/>
    </source>
</evidence>
<comment type="cofactor">
    <cofactor evidence="1 11">
        <name>FMN</name>
        <dbReference type="ChEBI" id="CHEBI:58210"/>
    </cofactor>
</comment>
<comment type="cofactor">
    <cofactor evidence="11">
        <name>NADPH</name>
        <dbReference type="ChEBI" id="CHEBI:57783"/>
    </cofactor>
</comment>
<dbReference type="GO" id="GO:0008299">
    <property type="term" value="P:isoprenoid biosynthetic process"/>
    <property type="evidence" value="ECO:0007669"/>
    <property type="project" value="UniProtKB-UniRule"/>
</dbReference>
<dbReference type="InterPro" id="IPR000262">
    <property type="entry name" value="FMN-dep_DH"/>
</dbReference>
<comment type="caution">
    <text evidence="11">Lacks conserved residue(s) required for the propagation of feature annotation.</text>
</comment>
<comment type="similarity">
    <text evidence="11">Belongs to the IPP isomerase type 2 family.</text>
</comment>
<keyword evidence="14" id="KW-1185">Reference proteome</keyword>
<comment type="subcellular location">
    <subcellularLocation>
        <location evidence="11">Cytoplasm</location>
    </subcellularLocation>
</comment>
<feature type="binding site" evidence="11">
    <location>
        <position position="160"/>
    </location>
    <ligand>
        <name>Mg(2+)</name>
        <dbReference type="ChEBI" id="CHEBI:18420"/>
    </ligand>
</feature>
<dbReference type="HOGENOM" id="CLU_065515_1_0_2"/>
<gene>
    <name evidence="11" type="primary">fni</name>
    <name evidence="13" type="ordered locus">VMUT_2223</name>
</gene>
<keyword evidence="8 11" id="KW-0414">Isoprene biosynthesis</keyword>
<proteinExistence type="inferred from homology"/>
<evidence type="ECO:0000256" key="5">
    <source>
        <dbReference type="ARBA" id="ARBA00022723"/>
    </source>
</evidence>
<protein>
    <recommendedName>
        <fullName evidence="11">Isopentenyl-diphosphate delta-isomerase</fullName>
        <shortName evidence="11">IPP isomerase</shortName>
        <ecNumber evidence="11">5.3.3.2</ecNumber>
    </recommendedName>
    <alternativeName>
        <fullName evidence="11">Isopentenyl diphosphate:dimethylallyl diphosphate isomerase</fullName>
    </alternativeName>
    <alternativeName>
        <fullName evidence="11">Isopentenyl pyrophosphate isomerase</fullName>
    </alternativeName>
    <alternativeName>
        <fullName evidence="11">Type 2 isopentenyl diphosphate isomerase</fullName>
        <shortName evidence="11">IDI-2</shortName>
    </alternativeName>
</protein>
<dbReference type="AlphaFoldDB" id="F0QXK4"/>
<evidence type="ECO:0000313" key="13">
    <source>
        <dbReference type="EMBL" id="ADY02419.1"/>
    </source>
</evidence>
<dbReference type="GeneID" id="10289875"/>
<keyword evidence="9 11" id="KW-0413">Isomerase</keyword>
<comment type="function">
    <text evidence="11">Involved in the biosynthesis of isoprenoids. Catalyzes the 1,3-allylic rearrangement of the homoallylic substrate isopentenyl (IPP) to its allylic isomer, dimethylallyl diphosphate (DMAPP).</text>
</comment>
<evidence type="ECO:0000256" key="9">
    <source>
        <dbReference type="ARBA" id="ARBA00023235"/>
    </source>
</evidence>
<dbReference type="OrthoDB" id="371955at2157"/>
<dbReference type="Gene3D" id="3.20.20.70">
    <property type="entry name" value="Aldolase class I"/>
    <property type="match status" value="1"/>
</dbReference>
<name>F0QXK4_VULM7</name>
<dbReference type="GO" id="GO:0016491">
    <property type="term" value="F:oxidoreductase activity"/>
    <property type="evidence" value="ECO:0007669"/>
    <property type="project" value="InterPro"/>
</dbReference>
<dbReference type="GO" id="GO:0010181">
    <property type="term" value="F:FMN binding"/>
    <property type="evidence" value="ECO:0007669"/>
    <property type="project" value="UniProtKB-UniRule"/>
</dbReference>
<feature type="binding site" evidence="11">
    <location>
        <position position="191"/>
    </location>
    <ligand>
        <name>FMN</name>
        <dbReference type="ChEBI" id="CHEBI:58210"/>
    </ligand>
</feature>
<dbReference type="GO" id="GO:0005737">
    <property type="term" value="C:cytoplasm"/>
    <property type="evidence" value="ECO:0007669"/>
    <property type="project" value="UniProtKB-SubCell"/>
</dbReference>
<dbReference type="STRING" id="985053.VMUT_2223"/>
<dbReference type="GO" id="GO:0070402">
    <property type="term" value="F:NADPH binding"/>
    <property type="evidence" value="ECO:0007669"/>
    <property type="project" value="UniProtKB-UniRule"/>
</dbReference>
<accession>F0QXK4</accession>
<dbReference type="PANTHER" id="PTHR43665">
    <property type="entry name" value="ISOPENTENYL-DIPHOSPHATE DELTA-ISOMERASE"/>
    <property type="match status" value="1"/>
</dbReference>
<dbReference type="HAMAP" id="MF_00354">
    <property type="entry name" value="Idi_2"/>
    <property type="match status" value="1"/>
</dbReference>
<dbReference type="EC" id="5.3.3.2" evidence="11"/>
<evidence type="ECO:0000259" key="12">
    <source>
        <dbReference type="Pfam" id="PF01070"/>
    </source>
</evidence>
<comment type="subunit">
    <text evidence="10 11">Homooctamer. Dimer of tetramers.</text>
</comment>
<dbReference type="SUPFAM" id="SSF51395">
    <property type="entry name" value="FMN-linked oxidoreductases"/>
    <property type="match status" value="1"/>
</dbReference>
<evidence type="ECO:0000256" key="1">
    <source>
        <dbReference type="ARBA" id="ARBA00001917"/>
    </source>
</evidence>
<dbReference type="InterPro" id="IPR011179">
    <property type="entry name" value="IPdP_isomerase"/>
</dbReference>
<evidence type="ECO:0000313" key="14">
    <source>
        <dbReference type="Proteomes" id="UP000007485"/>
    </source>
</evidence>
<dbReference type="Proteomes" id="UP000007485">
    <property type="component" value="Chromosome"/>
</dbReference>
<comment type="catalytic activity">
    <reaction evidence="11">
        <text>isopentenyl diphosphate = dimethylallyl diphosphate</text>
        <dbReference type="Rhea" id="RHEA:23284"/>
        <dbReference type="ChEBI" id="CHEBI:57623"/>
        <dbReference type="ChEBI" id="CHEBI:128769"/>
        <dbReference type="EC" id="5.3.3.2"/>
    </reaction>
</comment>
<evidence type="ECO:0000256" key="4">
    <source>
        <dbReference type="ARBA" id="ARBA00022643"/>
    </source>
</evidence>
<keyword evidence="4 11" id="KW-0288">FMN</keyword>
<dbReference type="KEGG" id="vmo:VMUT_2223"/>
<dbReference type="InterPro" id="IPR013785">
    <property type="entry name" value="Aldolase_TIM"/>
</dbReference>
<organism evidence="13 14">
    <name type="scientific">Vulcanisaeta moutnovskia (strain 768-28)</name>
    <dbReference type="NCBI Taxonomy" id="985053"/>
    <lineage>
        <taxon>Archaea</taxon>
        <taxon>Thermoproteota</taxon>
        <taxon>Thermoprotei</taxon>
        <taxon>Thermoproteales</taxon>
        <taxon>Thermoproteaceae</taxon>
        <taxon>Vulcanisaeta</taxon>
    </lineage>
</organism>
<dbReference type="PIRSF" id="PIRSF003314">
    <property type="entry name" value="IPP_isomerase"/>
    <property type="match status" value="1"/>
</dbReference>
<evidence type="ECO:0000256" key="2">
    <source>
        <dbReference type="ARBA" id="ARBA00022490"/>
    </source>
</evidence>
<dbReference type="Pfam" id="PF01070">
    <property type="entry name" value="FMN_dh"/>
    <property type="match status" value="1"/>
</dbReference>
<dbReference type="CDD" id="cd02811">
    <property type="entry name" value="IDI-2_FMN"/>
    <property type="match status" value="1"/>
</dbReference>
<feature type="binding site" evidence="11">
    <location>
        <position position="159"/>
    </location>
    <ligand>
        <name>substrate</name>
    </ligand>
</feature>
<feature type="binding site" evidence="11">
    <location>
        <begin position="5"/>
        <end position="6"/>
    </location>
    <ligand>
        <name>substrate</name>
    </ligand>
</feature>
<evidence type="ECO:0000256" key="7">
    <source>
        <dbReference type="ARBA" id="ARBA00022857"/>
    </source>
</evidence>
<evidence type="ECO:0000256" key="3">
    <source>
        <dbReference type="ARBA" id="ARBA00022630"/>
    </source>
</evidence>
<feature type="binding site" evidence="11">
    <location>
        <begin position="92"/>
        <end position="94"/>
    </location>
    <ligand>
        <name>substrate</name>
    </ligand>
</feature>
<keyword evidence="3 11" id="KW-0285">Flavoprotein</keyword>
<dbReference type="RefSeq" id="WP_013605580.1">
    <property type="nucleotide sequence ID" value="NC_015151.1"/>
</dbReference>
<dbReference type="GO" id="GO:0000287">
    <property type="term" value="F:magnesium ion binding"/>
    <property type="evidence" value="ECO:0007669"/>
    <property type="project" value="UniProtKB-UniRule"/>
</dbReference>
<feature type="binding site" evidence="11">
    <location>
        <begin position="62"/>
        <end position="64"/>
    </location>
    <ligand>
        <name>FMN</name>
        <dbReference type="ChEBI" id="CHEBI:58210"/>
    </ligand>
</feature>
<dbReference type="EMBL" id="CP002529">
    <property type="protein sequence ID" value="ADY02419.1"/>
    <property type="molecule type" value="Genomic_DNA"/>
</dbReference>
<feature type="binding site" evidence="11">
    <location>
        <begin position="268"/>
        <end position="270"/>
    </location>
    <ligand>
        <name>FMN</name>
        <dbReference type="ChEBI" id="CHEBI:58210"/>
    </ligand>
</feature>
<feature type="binding site" evidence="11">
    <location>
        <position position="121"/>
    </location>
    <ligand>
        <name>FMN</name>
        <dbReference type="ChEBI" id="CHEBI:58210"/>
    </ligand>
</feature>
<dbReference type="NCBIfam" id="TIGR02151">
    <property type="entry name" value="IPP_isom_2"/>
    <property type="match status" value="1"/>
</dbReference>
<reference evidence="13 14" key="1">
    <citation type="journal article" date="2011" name="J. Bacteriol.">
        <title>Complete genome sequence of 'Vulcanisaeta moutnovskia' strain 768-28, a novel member of the hyperthermophilic crenarchaeal genus vulcanisaeta.</title>
        <authorList>
            <person name="Gumerov V.M."/>
            <person name="Mardanov A.V."/>
            <person name="Beletsky A.V."/>
            <person name="Prokofeva M.I."/>
            <person name="Bonch-Osmolovskaya E.A."/>
            <person name="Ravin N.V."/>
            <person name="Skryabin K.G."/>
        </authorList>
    </citation>
    <scope>NUCLEOTIDE SEQUENCE [LARGE SCALE GENOMIC DNA]</scope>
    <source>
        <strain evidence="13 14">768-28</strain>
    </source>
</reference>
<keyword evidence="7 11" id="KW-0521">NADP</keyword>
<sequence length="358" mass="39002">MIENRKDDHIRIASEQNVEEGNNLFNEVHFIHIALPEIDFDEVNTSITIFNKKLSFPFIIGAMTGGTETAEKINTTLAKCAEEFNIGMYVGSQRIAIVKPETARSFRIVAENAPTALKIANLGAPQVSRLDEKILVDWVSQAIDMINADAIAIHLNPAQEVFQPEGEPWFRGVIDKLRFIKKIANRPLIVKEVGNGISMEVARILASRVNPDAIDVAGIGGTSFIRIESIRAGAIDEANVFSGWGIPTAIAICEVRNVYDGVIIASGGIRSGLDGAKAMAIGANAFSMSRPLLLAALKGFDETKKFIGKLLREFKIAMFLTGSRNVNELNNAPVVFGQTIISWLGQRNVSCKHVSASK</sequence>
<evidence type="ECO:0000256" key="10">
    <source>
        <dbReference type="ARBA" id="ARBA00025810"/>
    </source>
</evidence>
<evidence type="ECO:0000256" key="11">
    <source>
        <dbReference type="HAMAP-Rule" id="MF_00354"/>
    </source>
</evidence>
<comment type="cofactor">
    <cofactor evidence="11">
        <name>Mg(2+)</name>
        <dbReference type="ChEBI" id="CHEBI:18420"/>
    </cofactor>
</comment>
<feature type="domain" description="FMN-dependent dehydrogenase" evidence="12">
    <location>
        <begin position="175"/>
        <end position="332"/>
    </location>
</feature>
<dbReference type="eggNOG" id="arCOG00613">
    <property type="taxonomic scope" value="Archaea"/>
</dbReference>
<feature type="binding site" evidence="11">
    <location>
        <begin position="289"/>
        <end position="290"/>
    </location>
    <ligand>
        <name>FMN</name>
        <dbReference type="ChEBI" id="CHEBI:58210"/>
    </ligand>
</feature>